<evidence type="ECO:0000313" key="4">
    <source>
        <dbReference type="Proteomes" id="UP000619788"/>
    </source>
</evidence>
<name>A0A8J3SLQ0_9ACTN</name>
<sequence length="298" mass="31305">MNVPRRPLTLLAALITGAVLVSVPAAPASAATVPGSAMTVSTASVPTVPVSAGTATSIGAMASLGDSITRGFNACGFYVDCPSRSWSTGSNQTVNSHYLRLRAAEPSLVAHNDARSGAKVADLPGQAELAVSQGAGYVTILMGANDACTSSEASMTTVAAFEAAFRTAMRTLTTGLPTASIFVSSIPDIRRLWEVGRNSSSARTAWAALGICQSMLARPRSTDQADVDRRERVHQRVAEFNAVMARVCEEQATCRHDGGAVFGYPFTLSHLSRWDYFHPSTAGQRLLAEVTYPAVPVL</sequence>
<evidence type="ECO:0000313" key="3">
    <source>
        <dbReference type="EMBL" id="GIH95490.1"/>
    </source>
</evidence>
<dbReference type="PANTHER" id="PTHR21325">
    <property type="entry name" value="PHOSPHOLIPASE B, PLB1"/>
    <property type="match status" value="1"/>
</dbReference>
<accession>A0A8J3SLQ0</accession>
<dbReference type="Proteomes" id="UP000619788">
    <property type="component" value="Unassembled WGS sequence"/>
</dbReference>
<comment type="caution">
    <text evidence="3">The sequence shown here is derived from an EMBL/GenBank/DDBJ whole genome shotgun (WGS) entry which is preliminary data.</text>
</comment>
<dbReference type="EMBL" id="BOOJ01000053">
    <property type="protein sequence ID" value="GIH95490.1"/>
    <property type="molecule type" value="Genomic_DNA"/>
</dbReference>
<feature type="chain" id="PRO_5035292889" evidence="1">
    <location>
        <begin position="31"/>
        <end position="298"/>
    </location>
</feature>
<protein>
    <submittedName>
        <fullName evidence="3">Lipoprotein</fullName>
    </submittedName>
</protein>
<evidence type="ECO:0000259" key="2">
    <source>
        <dbReference type="Pfam" id="PF13472"/>
    </source>
</evidence>
<keyword evidence="3" id="KW-0449">Lipoprotein</keyword>
<dbReference type="AlphaFoldDB" id="A0A8J3SLQ0"/>
<dbReference type="GO" id="GO:0004620">
    <property type="term" value="F:phospholipase activity"/>
    <property type="evidence" value="ECO:0007669"/>
    <property type="project" value="InterPro"/>
</dbReference>
<keyword evidence="1" id="KW-0732">Signal</keyword>
<gene>
    <name evidence="3" type="ORF">Psi01_61200</name>
</gene>
<feature type="domain" description="SGNH hydrolase-type esterase" evidence="2">
    <location>
        <begin position="64"/>
        <end position="286"/>
    </location>
</feature>
<evidence type="ECO:0000256" key="1">
    <source>
        <dbReference type="SAM" id="SignalP"/>
    </source>
</evidence>
<reference evidence="3 4" key="1">
    <citation type="submission" date="2021-01" db="EMBL/GenBank/DDBJ databases">
        <title>Whole genome shotgun sequence of Planobispora siamensis NBRC 107568.</title>
        <authorList>
            <person name="Komaki H."/>
            <person name="Tamura T."/>
        </authorList>
    </citation>
    <scope>NUCLEOTIDE SEQUENCE [LARGE SCALE GENOMIC DNA]</scope>
    <source>
        <strain evidence="3 4">NBRC 107568</strain>
    </source>
</reference>
<dbReference type="Pfam" id="PF13472">
    <property type="entry name" value="Lipase_GDSL_2"/>
    <property type="match status" value="1"/>
</dbReference>
<organism evidence="3 4">
    <name type="scientific">Planobispora siamensis</name>
    <dbReference type="NCBI Taxonomy" id="936338"/>
    <lineage>
        <taxon>Bacteria</taxon>
        <taxon>Bacillati</taxon>
        <taxon>Actinomycetota</taxon>
        <taxon>Actinomycetes</taxon>
        <taxon>Streptosporangiales</taxon>
        <taxon>Streptosporangiaceae</taxon>
        <taxon>Planobispora</taxon>
    </lineage>
</organism>
<dbReference type="InterPro" id="IPR038885">
    <property type="entry name" value="PLB1"/>
</dbReference>
<dbReference type="InterPro" id="IPR036514">
    <property type="entry name" value="SGNH_hydro_sf"/>
</dbReference>
<proteinExistence type="predicted"/>
<dbReference type="RefSeq" id="WP_239128135.1">
    <property type="nucleotide sequence ID" value="NZ_BOOJ01000053.1"/>
</dbReference>
<dbReference type="PANTHER" id="PTHR21325:SF31">
    <property type="entry name" value="GH22081P-RELATED"/>
    <property type="match status" value="1"/>
</dbReference>
<keyword evidence="4" id="KW-1185">Reference proteome</keyword>
<dbReference type="SUPFAM" id="SSF52266">
    <property type="entry name" value="SGNH hydrolase"/>
    <property type="match status" value="1"/>
</dbReference>
<dbReference type="Gene3D" id="3.40.50.1110">
    <property type="entry name" value="SGNH hydrolase"/>
    <property type="match status" value="1"/>
</dbReference>
<dbReference type="InterPro" id="IPR013830">
    <property type="entry name" value="SGNH_hydro"/>
</dbReference>
<feature type="signal peptide" evidence="1">
    <location>
        <begin position="1"/>
        <end position="30"/>
    </location>
</feature>